<dbReference type="PROSITE" id="PS51257">
    <property type="entry name" value="PROKAR_LIPOPROTEIN"/>
    <property type="match status" value="1"/>
</dbReference>
<dbReference type="Pfam" id="PF00892">
    <property type="entry name" value="EamA"/>
    <property type="match status" value="2"/>
</dbReference>
<organism evidence="8 9">
    <name type="scientific">Sphingorhabdus arenilitoris</name>
    <dbReference type="NCBI Taxonomy" id="1490041"/>
    <lineage>
        <taxon>Bacteria</taxon>
        <taxon>Pseudomonadati</taxon>
        <taxon>Pseudomonadota</taxon>
        <taxon>Alphaproteobacteria</taxon>
        <taxon>Sphingomonadales</taxon>
        <taxon>Sphingomonadaceae</taxon>
        <taxon>Sphingorhabdus</taxon>
    </lineage>
</organism>
<dbReference type="EMBL" id="JBHSDH010000010">
    <property type="protein sequence ID" value="MFC4291182.1"/>
    <property type="molecule type" value="Genomic_DNA"/>
</dbReference>
<dbReference type="RefSeq" id="WP_381420773.1">
    <property type="nucleotide sequence ID" value="NZ_JBHSDH010000010.1"/>
</dbReference>
<evidence type="ECO:0000313" key="9">
    <source>
        <dbReference type="Proteomes" id="UP001595887"/>
    </source>
</evidence>
<protein>
    <submittedName>
        <fullName evidence="8">DMT family transporter</fullName>
    </submittedName>
</protein>
<comment type="subcellular location">
    <subcellularLocation>
        <location evidence="1">Membrane</location>
        <topology evidence="1">Multi-pass membrane protein</topology>
    </subcellularLocation>
</comment>
<dbReference type="SUPFAM" id="SSF103481">
    <property type="entry name" value="Multidrug resistance efflux transporter EmrE"/>
    <property type="match status" value="2"/>
</dbReference>
<evidence type="ECO:0000256" key="1">
    <source>
        <dbReference type="ARBA" id="ARBA00004141"/>
    </source>
</evidence>
<keyword evidence="3 6" id="KW-0812">Transmembrane</keyword>
<evidence type="ECO:0000256" key="3">
    <source>
        <dbReference type="ARBA" id="ARBA00022692"/>
    </source>
</evidence>
<feature type="transmembrane region" description="Helical" evidence="6">
    <location>
        <begin position="126"/>
        <end position="146"/>
    </location>
</feature>
<name>A0ABV8RCP3_9SPHN</name>
<dbReference type="Proteomes" id="UP001595887">
    <property type="component" value="Unassembled WGS sequence"/>
</dbReference>
<feature type="transmembrane region" description="Helical" evidence="6">
    <location>
        <begin position="242"/>
        <end position="262"/>
    </location>
</feature>
<keyword evidence="9" id="KW-1185">Reference proteome</keyword>
<accession>A0ABV8RCP3</accession>
<evidence type="ECO:0000256" key="5">
    <source>
        <dbReference type="ARBA" id="ARBA00023136"/>
    </source>
</evidence>
<comment type="similarity">
    <text evidence="2">Belongs to the drug/metabolite transporter (DMT) superfamily. 10 TMS drug/metabolite exporter (DME) (TC 2.A.7.3) family.</text>
</comment>
<keyword evidence="5 6" id="KW-0472">Membrane</keyword>
<evidence type="ECO:0000313" key="8">
    <source>
        <dbReference type="EMBL" id="MFC4291182.1"/>
    </source>
</evidence>
<feature type="transmembrane region" description="Helical" evidence="6">
    <location>
        <begin position="186"/>
        <end position="205"/>
    </location>
</feature>
<evidence type="ECO:0000256" key="2">
    <source>
        <dbReference type="ARBA" id="ARBA00009853"/>
    </source>
</evidence>
<feature type="domain" description="EamA" evidence="7">
    <location>
        <begin position="13"/>
        <end position="141"/>
    </location>
</feature>
<feature type="transmembrane region" description="Helical" evidence="6">
    <location>
        <begin position="9"/>
        <end position="29"/>
    </location>
</feature>
<evidence type="ECO:0000256" key="4">
    <source>
        <dbReference type="ARBA" id="ARBA00022989"/>
    </source>
</evidence>
<reference evidence="9" key="1">
    <citation type="journal article" date="2019" name="Int. J. Syst. Evol. Microbiol.">
        <title>The Global Catalogue of Microorganisms (GCM) 10K type strain sequencing project: providing services to taxonomists for standard genome sequencing and annotation.</title>
        <authorList>
            <consortium name="The Broad Institute Genomics Platform"/>
            <consortium name="The Broad Institute Genome Sequencing Center for Infectious Disease"/>
            <person name="Wu L."/>
            <person name="Ma J."/>
        </authorList>
    </citation>
    <scope>NUCLEOTIDE SEQUENCE [LARGE SCALE GENOMIC DNA]</scope>
    <source>
        <strain evidence="9">CECT 8531</strain>
    </source>
</reference>
<feature type="transmembrane region" description="Helical" evidence="6">
    <location>
        <begin position="74"/>
        <end position="94"/>
    </location>
</feature>
<comment type="caution">
    <text evidence="8">The sequence shown here is derived from an EMBL/GenBank/DDBJ whole genome shotgun (WGS) entry which is preliminary data.</text>
</comment>
<sequence>MAELHPRPIIPFLVAAGGIACFSLMDVAMKSLSLDMGAYNAMYWRSVLGTMLSAILFAATGGRLPSTGNLKIHLLRSFLVSIFAILFFWGITVLPLAEAIGLSFIAPVIALYFAAILLGETIGKEALIASASGIAGIIIIVAAKFSGNYDPLALWGTAAVMASAVLFAVNLIIARKQAQRSGPVEIVFFANLFVVAWLSLAAPWFLQPFALPHIPQLSGAALLSIISLLLLSWAYARAEAQVLIPVEYTGFAWAALFGWLFFSEKVTLSTIAGTAMIVTGAVIAARAKPKLVVATELG</sequence>
<evidence type="ECO:0000259" key="7">
    <source>
        <dbReference type="Pfam" id="PF00892"/>
    </source>
</evidence>
<feature type="transmembrane region" description="Helical" evidence="6">
    <location>
        <begin position="100"/>
        <end position="119"/>
    </location>
</feature>
<feature type="transmembrane region" description="Helical" evidence="6">
    <location>
        <begin position="268"/>
        <end position="285"/>
    </location>
</feature>
<dbReference type="PANTHER" id="PTHR22911:SF6">
    <property type="entry name" value="SOLUTE CARRIER FAMILY 35 MEMBER G1"/>
    <property type="match status" value="1"/>
</dbReference>
<feature type="transmembrane region" description="Helical" evidence="6">
    <location>
        <begin position="217"/>
        <end position="235"/>
    </location>
</feature>
<proteinExistence type="inferred from homology"/>
<dbReference type="InterPro" id="IPR037185">
    <property type="entry name" value="EmrE-like"/>
</dbReference>
<evidence type="ECO:0000256" key="6">
    <source>
        <dbReference type="SAM" id="Phobius"/>
    </source>
</evidence>
<gene>
    <name evidence="8" type="ORF">ACFOWX_02010</name>
</gene>
<dbReference type="InterPro" id="IPR000620">
    <property type="entry name" value="EamA_dom"/>
</dbReference>
<feature type="transmembrane region" description="Helical" evidence="6">
    <location>
        <begin position="41"/>
        <end position="62"/>
    </location>
</feature>
<dbReference type="PANTHER" id="PTHR22911">
    <property type="entry name" value="ACYL-MALONYL CONDENSING ENZYME-RELATED"/>
    <property type="match status" value="1"/>
</dbReference>
<feature type="transmembrane region" description="Helical" evidence="6">
    <location>
        <begin position="152"/>
        <end position="174"/>
    </location>
</feature>
<keyword evidence="4 6" id="KW-1133">Transmembrane helix</keyword>
<feature type="domain" description="EamA" evidence="7">
    <location>
        <begin position="155"/>
        <end position="284"/>
    </location>
</feature>
<dbReference type="Gene3D" id="1.10.3730.20">
    <property type="match status" value="1"/>
</dbReference>